<dbReference type="RefSeq" id="WP_055277886.1">
    <property type="nucleotide sequence ID" value="NZ_CYYT01000029.1"/>
</dbReference>
<organism evidence="2 3">
    <name type="scientific">Clostridium disporicum</name>
    <dbReference type="NCBI Taxonomy" id="84024"/>
    <lineage>
        <taxon>Bacteria</taxon>
        <taxon>Bacillati</taxon>
        <taxon>Bacillota</taxon>
        <taxon>Clostridia</taxon>
        <taxon>Eubacteriales</taxon>
        <taxon>Clostridiaceae</taxon>
        <taxon>Clostridium</taxon>
    </lineage>
</organism>
<dbReference type="Proteomes" id="UP000095558">
    <property type="component" value="Unassembled WGS sequence"/>
</dbReference>
<dbReference type="AlphaFoldDB" id="A0A174I3F4"/>
<sequence length="383" mass="45277">MIKKVKFINYEEEIYKIFMDQNNLYCSVSNKVLELSSGIEDYCLEYFNNSIWIAFYDKTYRISLIEICLKYNEEIKLKKHFSMETSKYCNSIDLLEMNIKNKEQINLIFRGWNKTKTKALIYNNKIAASNNLRIISDGTSSGSSKPYMVYSYEDMAYILLCEENPNHEYVIYDLLNENITTSFNLANAKNISLITYEQQPILFYSKKVSNNLELKFRNINLDKVDEVLKDEISLDLPKNIKDPIISTFMNKVYVVWKDEKGINTAKSENLKEWNFNLYKNKPISASIIKVINNKAEKINTYFNANIITNYIYSENNNNIQSENNLINISGENTIENKIKYINKISELTRKYNKRYNEYLRRINELNKIIDEKDRLIGELLNKR</sequence>
<proteinExistence type="predicted"/>
<evidence type="ECO:0000256" key="1">
    <source>
        <dbReference type="SAM" id="Coils"/>
    </source>
</evidence>
<evidence type="ECO:0000313" key="3">
    <source>
        <dbReference type="Proteomes" id="UP000095558"/>
    </source>
</evidence>
<dbReference type="EMBL" id="CYZV01000055">
    <property type="protein sequence ID" value="CUO80147.1"/>
    <property type="molecule type" value="Genomic_DNA"/>
</dbReference>
<keyword evidence="1" id="KW-0175">Coiled coil</keyword>
<name>A0A174I3F4_9CLOT</name>
<feature type="coiled-coil region" evidence="1">
    <location>
        <begin position="348"/>
        <end position="382"/>
    </location>
</feature>
<gene>
    <name evidence="2" type="ORF">ERS852470_03407</name>
</gene>
<accession>A0A174I3F4</accession>
<reference evidence="2 3" key="1">
    <citation type="submission" date="2015-09" db="EMBL/GenBank/DDBJ databases">
        <authorList>
            <consortium name="Pathogen Informatics"/>
        </authorList>
    </citation>
    <scope>NUCLEOTIDE SEQUENCE [LARGE SCALE GENOMIC DNA]</scope>
    <source>
        <strain evidence="2 3">2789STDY5834855</strain>
    </source>
</reference>
<protein>
    <submittedName>
        <fullName evidence="2">Uncharacterized protein</fullName>
    </submittedName>
</protein>
<evidence type="ECO:0000313" key="2">
    <source>
        <dbReference type="EMBL" id="CUO80147.1"/>
    </source>
</evidence>
<dbReference type="OrthoDB" id="10020018at2"/>